<dbReference type="SUPFAM" id="SSF55811">
    <property type="entry name" value="Nudix"/>
    <property type="match status" value="1"/>
</dbReference>
<dbReference type="PANTHER" id="PTHR43736">
    <property type="entry name" value="ADP-RIBOSE PYROPHOSPHATASE"/>
    <property type="match status" value="1"/>
</dbReference>
<dbReference type="EMBL" id="VYQF01000001">
    <property type="protein sequence ID" value="KAA9040923.1"/>
    <property type="molecule type" value="Genomic_DNA"/>
</dbReference>
<dbReference type="InterPro" id="IPR036390">
    <property type="entry name" value="WH_DNA-bd_sf"/>
</dbReference>
<dbReference type="InterPro" id="IPR000086">
    <property type="entry name" value="NUDIX_hydrolase_dom"/>
</dbReference>
<comment type="caution">
    <text evidence="2">The sequence shown here is derived from an EMBL/GenBank/DDBJ whole genome shotgun (WGS) entry which is preliminary data.</text>
</comment>
<dbReference type="RefSeq" id="WP_150413012.1">
    <property type="nucleotide sequence ID" value="NZ_VYQF01000001.1"/>
</dbReference>
<dbReference type="GO" id="GO:0016787">
    <property type="term" value="F:hydrolase activity"/>
    <property type="evidence" value="ECO:0007669"/>
    <property type="project" value="UniProtKB-KW"/>
</dbReference>
<dbReference type="Pfam" id="PF00293">
    <property type="entry name" value="NUDIX"/>
    <property type="match status" value="1"/>
</dbReference>
<evidence type="ECO:0000313" key="2">
    <source>
        <dbReference type="EMBL" id="KAA9040923.1"/>
    </source>
</evidence>
<dbReference type="InterPro" id="IPR015797">
    <property type="entry name" value="NUDIX_hydrolase-like_dom_sf"/>
</dbReference>
<feature type="domain" description="Nudix hydrolase" evidence="1">
    <location>
        <begin position="12"/>
        <end position="145"/>
    </location>
</feature>
<dbReference type="Gene3D" id="3.90.79.10">
    <property type="entry name" value="Nucleoside Triphosphate Pyrophosphohydrolase"/>
    <property type="match status" value="1"/>
</dbReference>
<accession>A0A5J5IKK8</accession>
<sequence length="230" mass="26962">MKGINEYKVHDRMLIAVDCIIFGFDGKDLKALLIKRGFEPGLGKWSLMGGFVKTEESIDKGASRILEMLTGLTNIYMEQLYCFGDVDRDPADRVVSVAYFALIKLDDYKPELMKEHNAKWFNIRHIPTMVFDHKKMILMAKESLRQKVATHPIGFELLPEKFTLAQLQNLYETIYETTFDKRNFLRKILSLDILKKLNEKEKLLSKKGSFYYTFDHNKYKKLQREGLKFI</sequence>
<dbReference type="InterPro" id="IPR054105">
    <property type="entry name" value="WHD_NrtR"/>
</dbReference>
<dbReference type="AlphaFoldDB" id="A0A5J5IKK8"/>
<dbReference type="Proteomes" id="UP000326903">
    <property type="component" value="Unassembled WGS sequence"/>
</dbReference>
<dbReference type="PROSITE" id="PS51462">
    <property type="entry name" value="NUDIX"/>
    <property type="match status" value="1"/>
</dbReference>
<dbReference type="Pfam" id="PF21906">
    <property type="entry name" value="WHD_NrtR"/>
    <property type="match status" value="1"/>
</dbReference>
<evidence type="ECO:0000313" key="3">
    <source>
        <dbReference type="Proteomes" id="UP000326903"/>
    </source>
</evidence>
<dbReference type="PANTHER" id="PTHR43736:SF4">
    <property type="entry name" value="SLR1690 PROTEIN"/>
    <property type="match status" value="1"/>
</dbReference>
<organism evidence="2 3">
    <name type="scientific">Ginsengibacter hankyongi</name>
    <dbReference type="NCBI Taxonomy" id="2607284"/>
    <lineage>
        <taxon>Bacteria</taxon>
        <taxon>Pseudomonadati</taxon>
        <taxon>Bacteroidota</taxon>
        <taxon>Chitinophagia</taxon>
        <taxon>Chitinophagales</taxon>
        <taxon>Chitinophagaceae</taxon>
        <taxon>Ginsengibacter</taxon>
    </lineage>
</organism>
<reference evidence="2 3" key="1">
    <citation type="submission" date="2019-09" db="EMBL/GenBank/DDBJ databases">
        <title>Draft genome sequence of Ginsengibacter sp. BR5-29.</title>
        <authorList>
            <person name="Im W.-T."/>
        </authorList>
    </citation>
    <scope>NUCLEOTIDE SEQUENCE [LARGE SCALE GENOMIC DNA]</scope>
    <source>
        <strain evidence="2 3">BR5-29</strain>
    </source>
</reference>
<dbReference type="Gene3D" id="1.10.10.10">
    <property type="entry name" value="Winged helix-like DNA-binding domain superfamily/Winged helix DNA-binding domain"/>
    <property type="match status" value="1"/>
</dbReference>
<keyword evidence="3" id="KW-1185">Reference proteome</keyword>
<keyword evidence="2" id="KW-0378">Hydrolase</keyword>
<dbReference type="CDD" id="cd18873">
    <property type="entry name" value="NUDIX_NadM_like"/>
    <property type="match status" value="1"/>
</dbReference>
<dbReference type="InterPro" id="IPR036388">
    <property type="entry name" value="WH-like_DNA-bd_sf"/>
</dbReference>
<evidence type="ECO:0000259" key="1">
    <source>
        <dbReference type="PROSITE" id="PS51462"/>
    </source>
</evidence>
<gene>
    <name evidence="2" type="ORF">FW778_02475</name>
</gene>
<proteinExistence type="predicted"/>
<protein>
    <submittedName>
        <fullName evidence="2">NUDIX hydrolase</fullName>
    </submittedName>
</protein>
<name>A0A5J5IKK8_9BACT</name>
<dbReference type="SUPFAM" id="SSF46785">
    <property type="entry name" value="Winged helix' DNA-binding domain"/>
    <property type="match status" value="1"/>
</dbReference>